<accession>W8EK25</accession>
<evidence type="ECO:0000313" key="2">
    <source>
        <dbReference type="Proteomes" id="UP000203096"/>
    </source>
</evidence>
<dbReference type="KEGG" id="vg:18505942"/>
<dbReference type="EMBL" id="KJ433976">
    <property type="protein sequence ID" value="AHJ88578.1"/>
    <property type="molecule type" value="Genomic_DNA"/>
</dbReference>
<dbReference type="Proteomes" id="UP000203096">
    <property type="component" value="Segment"/>
</dbReference>
<proteinExistence type="predicted"/>
<reference evidence="1 2" key="1">
    <citation type="journal article" date="2014" name="Genome Announc.">
        <title>Complete genome sequences of nine mycobacteriophages.</title>
        <authorList>
            <person name="Franceschelli J.J."/>
            <person name="Suarez C.A."/>
            <person name="Teran L."/>
            <person name="Raya R.R."/>
            <person name="Morbidoni H.R."/>
        </authorList>
    </citation>
    <scope>NUCLEOTIDE SEQUENCE [LARGE SCALE GENOMIC DNA]</scope>
</reference>
<dbReference type="GeneID" id="18505942"/>
<organism evidence="1 2">
    <name type="scientific">Mycobacterium phage Julie1</name>
    <dbReference type="NCBI Taxonomy" id="1463812"/>
    <lineage>
        <taxon>Viruses</taxon>
        <taxon>Duplodnaviria</taxon>
        <taxon>Heunggongvirae</taxon>
        <taxon>Uroviricota</taxon>
        <taxon>Caudoviricetes</taxon>
        <taxon>Bclasvirinae</taxon>
        <taxon>Julieunavirus</taxon>
        <taxon>Julieunavirus julie1</taxon>
    </lineage>
</organism>
<name>W8EK25_9CAUD</name>
<keyword evidence="2" id="KW-1185">Reference proteome</keyword>
<gene>
    <name evidence="1" type="ORF">Jolie1_078</name>
</gene>
<evidence type="ECO:0000313" key="1">
    <source>
        <dbReference type="EMBL" id="AHJ88578.1"/>
    </source>
</evidence>
<sequence length="48" mass="5281">MSKAAAKRELMALVGSVKPWETFTEAQQAEVDRLKAIAFPNGIPLPRI</sequence>
<protein>
    <submittedName>
        <fullName evidence="1">Uncharacterized protein</fullName>
    </submittedName>
</protein>
<dbReference type="RefSeq" id="YP_009009278.1">
    <property type="nucleotide sequence ID" value="NC_023600.1"/>
</dbReference>